<dbReference type="Pfam" id="PF01810">
    <property type="entry name" value="LysE"/>
    <property type="match status" value="1"/>
</dbReference>
<proteinExistence type="inferred from homology"/>
<dbReference type="NCBIfam" id="NF008201">
    <property type="entry name" value="PRK10958.1"/>
    <property type="match status" value="1"/>
</dbReference>
<keyword evidence="6 7" id="KW-0472">Membrane</keyword>
<feature type="transmembrane region" description="Helical" evidence="7">
    <location>
        <begin position="151"/>
        <end position="173"/>
    </location>
</feature>
<dbReference type="GO" id="GO:0015820">
    <property type="term" value="P:L-leucine transport"/>
    <property type="evidence" value="ECO:0007669"/>
    <property type="project" value="TreeGrafter"/>
</dbReference>
<dbReference type="PANTHER" id="PTHR30086:SF15">
    <property type="entry name" value="LEUCINE EFFLUX PROTEIN"/>
    <property type="match status" value="1"/>
</dbReference>
<comment type="similarity">
    <text evidence="2">Belongs to the Rht family.</text>
</comment>
<dbReference type="PIRSF" id="PIRSF006324">
    <property type="entry name" value="LeuE"/>
    <property type="match status" value="1"/>
</dbReference>
<keyword evidence="9" id="KW-1185">Reference proteome</keyword>
<dbReference type="EMBL" id="BONI01000036">
    <property type="protein sequence ID" value="GIG07576.1"/>
    <property type="molecule type" value="Genomic_DNA"/>
</dbReference>
<dbReference type="PANTHER" id="PTHR30086">
    <property type="entry name" value="ARGININE EXPORTER PROTEIN ARGO"/>
    <property type="match status" value="1"/>
</dbReference>
<keyword evidence="3" id="KW-1003">Cell membrane</keyword>
<feature type="transmembrane region" description="Helical" evidence="7">
    <location>
        <begin position="193"/>
        <end position="213"/>
    </location>
</feature>
<evidence type="ECO:0000256" key="7">
    <source>
        <dbReference type="SAM" id="Phobius"/>
    </source>
</evidence>
<dbReference type="GO" id="GO:0005886">
    <property type="term" value="C:plasma membrane"/>
    <property type="evidence" value="ECO:0007669"/>
    <property type="project" value="UniProtKB-SubCell"/>
</dbReference>
<dbReference type="Proteomes" id="UP000630887">
    <property type="component" value="Unassembled WGS sequence"/>
</dbReference>
<feature type="transmembrane region" description="Helical" evidence="7">
    <location>
        <begin position="125"/>
        <end position="145"/>
    </location>
</feature>
<dbReference type="GO" id="GO:0015190">
    <property type="term" value="F:L-leucine transmembrane transporter activity"/>
    <property type="evidence" value="ECO:0007669"/>
    <property type="project" value="TreeGrafter"/>
</dbReference>
<accession>A0A8J3P7Y0</accession>
<evidence type="ECO:0000256" key="5">
    <source>
        <dbReference type="ARBA" id="ARBA00022989"/>
    </source>
</evidence>
<organism evidence="8 9">
    <name type="scientific">Catellatospora coxensis</name>
    <dbReference type="NCBI Taxonomy" id="310354"/>
    <lineage>
        <taxon>Bacteria</taxon>
        <taxon>Bacillati</taxon>
        <taxon>Actinomycetota</taxon>
        <taxon>Actinomycetes</taxon>
        <taxon>Micromonosporales</taxon>
        <taxon>Micromonosporaceae</taxon>
        <taxon>Catellatospora</taxon>
    </lineage>
</organism>
<evidence type="ECO:0000313" key="9">
    <source>
        <dbReference type="Proteomes" id="UP000630887"/>
    </source>
</evidence>
<dbReference type="InterPro" id="IPR001123">
    <property type="entry name" value="LeuE-type"/>
</dbReference>
<comment type="subcellular location">
    <subcellularLocation>
        <location evidence="1">Cell membrane</location>
        <topology evidence="1">Multi-pass membrane protein</topology>
    </subcellularLocation>
</comment>
<dbReference type="AlphaFoldDB" id="A0A8J3P7Y0"/>
<evidence type="ECO:0000256" key="4">
    <source>
        <dbReference type="ARBA" id="ARBA00022692"/>
    </source>
</evidence>
<feature type="transmembrane region" description="Helical" evidence="7">
    <location>
        <begin position="72"/>
        <end position="93"/>
    </location>
</feature>
<keyword evidence="5 7" id="KW-1133">Transmembrane helix</keyword>
<reference evidence="8 9" key="1">
    <citation type="submission" date="2021-01" db="EMBL/GenBank/DDBJ databases">
        <title>Whole genome shotgun sequence of Catellatospora coxensis NBRC 107359.</title>
        <authorList>
            <person name="Komaki H."/>
            <person name="Tamura T."/>
        </authorList>
    </citation>
    <scope>NUCLEOTIDE SEQUENCE [LARGE SCALE GENOMIC DNA]</scope>
    <source>
        <strain evidence="8 9">NBRC 107359</strain>
    </source>
</reference>
<evidence type="ECO:0000256" key="1">
    <source>
        <dbReference type="ARBA" id="ARBA00004651"/>
    </source>
</evidence>
<feature type="transmembrane region" description="Helical" evidence="7">
    <location>
        <begin position="12"/>
        <end position="33"/>
    </location>
</feature>
<dbReference type="RefSeq" id="WP_203693913.1">
    <property type="nucleotide sequence ID" value="NZ_BAAALC010000039.1"/>
</dbReference>
<feature type="transmembrane region" description="Helical" evidence="7">
    <location>
        <begin position="45"/>
        <end position="66"/>
    </location>
</feature>
<comment type="caution">
    <text evidence="8">The sequence shown here is derived from an EMBL/GenBank/DDBJ whole genome shotgun (WGS) entry which is preliminary data.</text>
</comment>
<evidence type="ECO:0000256" key="3">
    <source>
        <dbReference type="ARBA" id="ARBA00022475"/>
    </source>
</evidence>
<evidence type="ECO:0000256" key="6">
    <source>
        <dbReference type="ARBA" id="ARBA00023136"/>
    </source>
</evidence>
<gene>
    <name evidence="8" type="ORF">Cco03nite_42760</name>
</gene>
<name>A0A8J3P7Y0_9ACTN</name>
<protein>
    <submittedName>
        <fullName evidence="8">Putative membrane protein</fullName>
    </submittedName>
</protein>
<sequence>MLGVTDLYTYVLGTIAIVLLPGPNSLYVLAVAARRGVRQGYRGAMGVFCGDGVLMLVSAAGMASLLRAVPALFMVVKYAGAAYLGFVGVKMLYGAIRGWRDRSAGRVATETPEPEPKAENAFRRAFTISLMNPKAILFFVSFFIQFVDPGYAYPAVSFLLLAIIVQICSALYLSALIFSGNRLAAAFRSRRRLAAAGTSAIGALFVGFGAKLATSSLS</sequence>
<evidence type="ECO:0000256" key="2">
    <source>
        <dbReference type="ARBA" id="ARBA00007928"/>
    </source>
</evidence>
<evidence type="ECO:0000313" key="8">
    <source>
        <dbReference type="EMBL" id="GIG07576.1"/>
    </source>
</evidence>
<keyword evidence="4 7" id="KW-0812">Transmembrane</keyword>